<dbReference type="EMBL" id="CAEZVD010000030">
    <property type="protein sequence ID" value="CAB4619467.1"/>
    <property type="molecule type" value="Genomic_DNA"/>
</dbReference>
<dbReference type="PANTHER" id="PTHR43022:SF1">
    <property type="entry name" value="PROTEIN SMF"/>
    <property type="match status" value="1"/>
</dbReference>
<sequence length="363" mass="39222">MVSVLGAARALELEINKTPVSQIKDEIQRTANDPFVIEKFGVFEKAHYLARARWASRITLEPVRVALYQMTKQGGQLVTPIEENWPNQLFDLSNHSPMALWVLGDPKNLHKLENSLSIVGCRGASSYGEEATSQLVEALVAKGFSIVSGGAYGIDAAAHRSALAARGNTVAIMAGGVDRFYPTGNSDLLKRISQTGNVLSEMPPGNAPSKWRFLQRNRLISALSQATIVVEANWRSGSINTVSHSEELGRDIFAVPGPITSPQSAGTNRLIADHRAQSIVDAEDLLQRLGASSASISADQLEGLSSIETRVFDALGFDTKDLQEICREAGLSREEANFGLANLEIDGLVVRRGTAWAKSQTTV</sequence>
<dbReference type="NCBIfam" id="TIGR00732">
    <property type="entry name" value="dprA"/>
    <property type="match status" value="1"/>
</dbReference>
<dbReference type="InterPro" id="IPR036388">
    <property type="entry name" value="WH-like_DNA-bd_sf"/>
</dbReference>
<accession>A0A6J6I4K9</accession>
<dbReference type="GO" id="GO:0009294">
    <property type="term" value="P:DNA-mediated transformation"/>
    <property type="evidence" value="ECO:0007669"/>
    <property type="project" value="InterPro"/>
</dbReference>
<reference evidence="4" key="1">
    <citation type="submission" date="2020-05" db="EMBL/GenBank/DDBJ databases">
        <authorList>
            <person name="Chiriac C."/>
            <person name="Salcher M."/>
            <person name="Ghai R."/>
            <person name="Kavagutti S V."/>
        </authorList>
    </citation>
    <scope>NUCLEOTIDE SEQUENCE</scope>
</reference>
<dbReference type="Gene3D" id="3.40.50.450">
    <property type="match status" value="1"/>
</dbReference>
<organism evidence="4">
    <name type="scientific">freshwater metagenome</name>
    <dbReference type="NCBI Taxonomy" id="449393"/>
    <lineage>
        <taxon>unclassified sequences</taxon>
        <taxon>metagenomes</taxon>
        <taxon>ecological metagenomes</taxon>
    </lineage>
</organism>
<feature type="domain" description="Smf/DprA SLOG" evidence="2">
    <location>
        <begin position="77"/>
        <end position="289"/>
    </location>
</feature>
<dbReference type="Pfam" id="PF02481">
    <property type="entry name" value="DNA_processg_A"/>
    <property type="match status" value="1"/>
</dbReference>
<evidence type="ECO:0000256" key="1">
    <source>
        <dbReference type="ARBA" id="ARBA00006525"/>
    </source>
</evidence>
<gene>
    <name evidence="4" type="ORF">UFOPK1909_00445</name>
</gene>
<dbReference type="PANTHER" id="PTHR43022">
    <property type="entry name" value="PROTEIN SMF"/>
    <property type="match status" value="1"/>
</dbReference>
<protein>
    <submittedName>
        <fullName evidence="4">Unannotated protein</fullName>
    </submittedName>
</protein>
<dbReference type="InterPro" id="IPR003488">
    <property type="entry name" value="DprA"/>
</dbReference>
<dbReference type="SUPFAM" id="SSF102405">
    <property type="entry name" value="MCP/YpsA-like"/>
    <property type="match status" value="1"/>
</dbReference>
<dbReference type="InterPro" id="IPR057666">
    <property type="entry name" value="DrpA_SLOG"/>
</dbReference>
<proteinExistence type="inferred from homology"/>
<comment type="similarity">
    <text evidence="1">Belongs to the DprA/Smf family.</text>
</comment>
<dbReference type="AlphaFoldDB" id="A0A6J6I4K9"/>
<dbReference type="InterPro" id="IPR041614">
    <property type="entry name" value="DprA_WH"/>
</dbReference>
<evidence type="ECO:0000259" key="3">
    <source>
        <dbReference type="Pfam" id="PF17782"/>
    </source>
</evidence>
<dbReference type="Gene3D" id="1.10.10.10">
    <property type="entry name" value="Winged helix-like DNA-binding domain superfamily/Winged helix DNA-binding domain"/>
    <property type="match status" value="1"/>
</dbReference>
<evidence type="ECO:0000259" key="2">
    <source>
        <dbReference type="Pfam" id="PF02481"/>
    </source>
</evidence>
<dbReference type="Pfam" id="PF17782">
    <property type="entry name" value="WHD_DprA"/>
    <property type="match status" value="1"/>
</dbReference>
<feature type="domain" description="DprA winged helix" evidence="3">
    <location>
        <begin position="299"/>
        <end position="351"/>
    </location>
</feature>
<evidence type="ECO:0000313" key="4">
    <source>
        <dbReference type="EMBL" id="CAB4619467.1"/>
    </source>
</evidence>
<name>A0A6J6I4K9_9ZZZZ</name>